<feature type="domain" description="HTH araC/xylS-type" evidence="6">
    <location>
        <begin position="256"/>
        <end position="358"/>
    </location>
</feature>
<sequence>MPPFDPLLFFAAFGAGLSLILVLLIARDFFQTLAARLFILLLAAANVHLFHPWLPSAWHGYSYVVQSATPALFWMCCRITFVPPDEPRHLLWALAFYSFLGPLLYLLTGTPEGLHLLLKGIPQWLEYLLILAGLWEVISNWNNDLLETRRRMRGGIMLATGLAVGWGIFSFNLNIGDSVSRYLALDLSILILAWLLLQGRSELWRLLPQSSLTEDGGNSSQNSPNNSTNNIHSLPPLCAQAHSMQAGNHANSEELQQLQELMNQGFYRRENLTLAILAQQLDIPEYRLRATINKALNYNNFNEYINELRIGEAAERLLSETETPITNIALDVGYRTMSSFNRAFRKIHHSTPSDYREHRGQPPHS</sequence>
<dbReference type="RefSeq" id="WP_260977711.1">
    <property type="nucleotide sequence ID" value="NZ_JAOANI010000029.1"/>
</dbReference>
<feature type="transmembrane region" description="Helical" evidence="5">
    <location>
        <begin position="127"/>
        <end position="143"/>
    </location>
</feature>
<dbReference type="InterPro" id="IPR018060">
    <property type="entry name" value="HTH_AraC"/>
</dbReference>
<dbReference type="PRINTS" id="PR00032">
    <property type="entry name" value="HTHARAC"/>
</dbReference>
<feature type="region of interest" description="Disordered" evidence="4">
    <location>
        <begin position="213"/>
        <end position="234"/>
    </location>
</feature>
<evidence type="ECO:0000256" key="4">
    <source>
        <dbReference type="SAM" id="MobiDB-lite"/>
    </source>
</evidence>
<organism evidence="7 8">
    <name type="scientific">Thalassolituus pacificus</name>
    <dbReference type="NCBI Taxonomy" id="2975440"/>
    <lineage>
        <taxon>Bacteria</taxon>
        <taxon>Pseudomonadati</taxon>
        <taxon>Pseudomonadota</taxon>
        <taxon>Gammaproteobacteria</taxon>
        <taxon>Oceanospirillales</taxon>
        <taxon>Oceanospirillaceae</taxon>
        <taxon>Thalassolituus</taxon>
    </lineage>
</organism>
<keyword evidence="5" id="KW-0472">Membrane</keyword>
<keyword evidence="5" id="KW-1133">Transmembrane helix</keyword>
<evidence type="ECO:0000256" key="5">
    <source>
        <dbReference type="SAM" id="Phobius"/>
    </source>
</evidence>
<proteinExistence type="predicted"/>
<dbReference type="Gene3D" id="1.10.10.60">
    <property type="entry name" value="Homeodomain-like"/>
    <property type="match status" value="1"/>
</dbReference>
<keyword evidence="2" id="KW-0238">DNA-binding</keyword>
<feature type="transmembrane region" description="Helical" evidence="5">
    <location>
        <begin position="89"/>
        <end position="107"/>
    </location>
</feature>
<keyword evidence="1" id="KW-0805">Transcription regulation</keyword>
<dbReference type="PANTHER" id="PTHR43280:SF29">
    <property type="entry name" value="ARAC-FAMILY TRANSCRIPTIONAL REGULATOR"/>
    <property type="match status" value="1"/>
</dbReference>
<feature type="transmembrane region" description="Helical" evidence="5">
    <location>
        <begin position="60"/>
        <end position="77"/>
    </location>
</feature>
<reference evidence="7" key="2">
    <citation type="submission" date="2022-08" db="EMBL/GenBank/DDBJ databases">
        <authorList>
            <person name="Dong C."/>
        </authorList>
    </citation>
    <scope>NUCLEOTIDE SEQUENCE</scope>
    <source>
        <strain evidence="7">59MF3M-4</strain>
    </source>
</reference>
<evidence type="ECO:0000256" key="2">
    <source>
        <dbReference type="ARBA" id="ARBA00023125"/>
    </source>
</evidence>
<accession>A0A9X2WI20</accession>
<dbReference type="SUPFAM" id="SSF46689">
    <property type="entry name" value="Homeodomain-like"/>
    <property type="match status" value="1"/>
</dbReference>
<dbReference type="PANTHER" id="PTHR43280">
    <property type="entry name" value="ARAC-FAMILY TRANSCRIPTIONAL REGULATOR"/>
    <property type="match status" value="1"/>
</dbReference>
<evidence type="ECO:0000256" key="1">
    <source>
        <dbReference type="ARBA" id="ARBA00023015"/>
    </source>
</evidence>
<dbReference type="InterPro" id="IPR020449">
    <property type="entry name" value="Tscrpt_reg_AraC-type_HTH"/>
</dbReference>
<dbReference type="EMBL" id="JAOANI010000029">
    <property type="protein sequence ID" value="MCT7360876.1"/>
    <property type="molecule type" value="Genomic_DNA"/>
</dbReference>
<feature type="compositionally biased region" description="Low complexity" evidence="4">
    <location>
        <begin position="218"/>
        <end position="233"/>
    </location>
</feature>
<comment type="caution">
    <text evidence="7">The sequence shown here is derived from an EMBL/GenBank/DDBJ whole genome shotgun (WGS) entry which is preliminary data.</text>
</comment>
<protein>
    <submittedName>
        <fullName evidence="7">Helix-turn-helix domain-containing protein</fullName>
    </submittedName>
</protein>
<feature type="transmembrane region" description="Helical" evidence="5">
    <location>
        <begin position="33"/>
        <end position="54"/>
    </location>
</feature>
<dbReference type="GO" id="GO:0043565">
    <property type="term" value="F:sequence-specific DNA binding"/>
    <property type="evidence" value="ECO:0007669"/>
    <property type="project" value="InterPro"/>
</dbReference>
<gene>
    <name evidence="7" type="ORF">NYR02_17780</name>
</gene>
<dbReference type="PROSITE" id="PS01124">
    <property type="entry name" value="HTH_ARAC_FAMILY_2"/>
    <property type="match status" value="1"/>
</dbReference>
<evidence type="ECO:0000259" key="6">
    <source>
        <dbReference type="PROSITE" id="PS01124"/>
    </source>
</evidence>
<feature type="transmembrane region" description="Helical" evidence="5">
    <location>
        <begin position="155"/>
        <end position="173"/>
    </location>
</feature>
<evidence type="ECO:0000313" key="8">
    <source>
        <dbReference type="Proteomes" id="UP001147830"/>
    </source>
</evidence>
<dbReference type="Proteomes" id="UP001147830">
    <property type="component" value="Unassembled WGS sequence"/>
</dbReference>
<keyword evidence="8" id="KW-1185">Reference proteome</keyword>
<keyword evidence="3" id="KW-0804">Transcription</keyword>
<name>A0A9X2WI20_9GAMM</name>
<reference evidence="7" key="1">
    <citation type="journal article" date="2022" name="Front. Microbiol.">
        <title>Genome-based taxonomic rearrangement of Oceanobacter-related bacteria including the description of Thalassolituus hydrocarbonoclasticus sp. nov. and Thalassolituus pacificus sp. nov. and emended description of the genus Thalassolituus.</title>
        <authorList>
            <person name="Dong C."/>
            <person name="Wei L."/>
            <person name="Wang J."/>
            <person name="Lai Q."/>
            <person name="Huang Z."/>
            <person name="Shao Z."/>
        </authorList>
    </citation>
    <scope>NUCLEOTIDE SEQUENCE</scope>
    <source>
        <strain evidence="7">59MF3M-4</strain>
    </source>
</reference>
<dbReference type="SMART" id="SM00342">
    <property type="entry name" value="HTH_ARAC"/>
    <property type="match status" value="1"/>
</dbReference>
<evidence type="ECO:0000313" key="7">
    <source>
        <dbReference type="EMBL" id="MCT7360876.1"/>
    </source>
</evidence>
<dbReference type="InterPro" id="IPR009057">
    <property type="entry name" value="Homeodomain-like_sf"/>
</dbReference>
<feature type="transmembrane region" description="Helical" evidence="5">
    <location>
        <begin position="6"/>
        <end position="26"/>
    </location>
</feature>
<keyword evidence="5" id="KW-0812">Transmembrane</keyword>
<dbReference type="AlphaFoldDB" id="A0A9X2WI20"/>
<evidence type="ECO:0000256" key="3">
    <source>
        <dbReference type="ARBA" id="ARBA00023163"/>
    </source>
</evidence>
<dbReference type="GO" id="GO:0003700">
    <property type="term" value="F:DNA-binding transcription factor activity"/>
    <property type="evidence" value="ECO:0007669"/>
    <property type="project" value="InterPro"/>
</dbReference>
<dbReference type="Pfam" id="PF12833">
    <property type="entry name" value="HTH_18"/>
    <property type="match status" value="1"/>
</dbReference>